<dbReference type="AlphaFoldDB" id="A0A9Q1DW61"/>
<accession>A0A9Q1DW61</accession>
<keyword evidence="1" id="KW-0175">Coiled coil</keyword>
<feature type="region of interest" description="Disordered" evidence="2">
    <location>
        <begin position="57"/>
        <end position="93"/>
    </location>
</feature>
<feature type="compositionally biased region" description="Pro residues" evidence="2">
    <location>
        <begin position="62"/>
        <end position="79"/>
    </location>
</feature>
<evidence type="ECO:0000256" key="1">
    <source>
        <dbReference type="SAM" id="Coils"/>
    </source>
</evidence>
<evidence type="ECO:0000313" key="3">
    <source>
        <dbReference type="EMBL" id="KAJ8282873.1"/>
    </source>
</evidence>
<name>A0A9Q1DW61_CONCO</name>
<gene>
    <name evidence="3" type="ORF">COCON_G00053920</name>
</gene>
<organism evidence="3 4">
    <name type="scientific">Conger conger</name>
    <name type="common">Conger eel</name>
    <name type="synonym">Muraena conger</name>
    <dbReference type="NCBI Taxonomy" id="82655"/>
    <lineage>
        <taxon>Eukaryota</taxon>
        <taxon>Metazoa</taxon>
        <taxon>Chordata</taxon>
        <taxon>Craniata</taxon>
        <taxon>Vertebrata</taxon>
        <taxon>Euteleostomi</taxon>
        <taxon>Actinopterygii</taxon>
        <taxon>Neopterygii</taxon>
        <taxon>Teleostei</taxon>
        <taxon>Anguilliformes</taxon>
        <taxon>Congridae</taxon>
        <taxon>Conger</taxon>
    </lineage>
</organism>
<evidence type="ECO:0000313" key="4">
    <source>
        <dbReference type="Proteomes" id="UP001152803"/>
    </source>
</evidence>
<comment type="caution">
    <text evidence="3">The sequence shown here is derived from an EMBL/GenBank/DDBJ whole genome shotgun (WGS) entry which is preliminary data.</text>
</comment>
<evidence type="ECO:0000256" key="2">
    <source>
        <dbReference type="SAM" id="MobiDB-lite"/>
    </source>
</evidence>
<feature type="coiled-coil region" evidence="1">
    <location>
        <begin position="237"/>
        <end position="264"/>
    </location>
</feature>
<keyword evidence="4" id="KW-1185">Reference proteome</keyword>
<reference evidence="3" key="1">
    <citation type="journal article" date="2023" name="Science">
        <title>Genome structures resolve the early diversification of teleost fishes.</title>
        <authorList>
            <person name="Parey E."/>
            <person name="Louis A."/>
            <person name="Montfort J."/>
            <person name="Bouchez O."/>
            <person name="Roques C."/>
            <person name="Iampietro C."/>
            <person name="Lluch J."/>
            <person name="Castinel A."/>
            <person name="Donnadieu C."/>
            <person name="Desvignes T."/>
            <person name="Floi Bucao C."/>
            <person name="Jouanno E."/>
            <person name="Wen M."/>
            <person name="Mejri S."/>
            <person name="Dirks R."/>
            <person name="Jansen H."/>
            <person name="Henkel C."/>
            <person name="Chen W.J."/>
            <person name="Zahm M."/>
            <person name="Cabau C."/>
            <person name="Klopp C."/>
            <person name="Thompson A.W."/>
            <person name="Robinson-Rechavi M."/>
            <person name="Braasch I."/>
            <person name="Lecointre G."/>
            <person name="Bobe J."/>
            <person name="Postlethwait J.H."/>
            <person name="Berthelot C."/>
            <person name="Roest Crollius H."/>
            <person name="Guiguen Y."/>
        </authorList>
    </citation>
    <scope>NUCLEOTIDE SEQUENCE</scope>
    <source>
        <strain evidence="3">Concon-B</strain>
    </source>
</reference>
<dbReference type="Proteomes" id="UP001152803">
    <property type="component" value="Unassembled WGS sequence"/>
</dbReference>
<feature type="coiled-coil region" evidence="1">
    <location>
        <begin position="147"/>
        <end position="209"/>
    </location>
</feature>
<dbReference type="OrthoDB" id="5982311at2759"/>
<sequence>MATGPVGRTVKHRVPRGPALVKTSQTSSTQLLERMINHTTLSTQRVLHTHILELGEQLRPSSSPPGLGPALPGPAPSPHSPSSKQLVGGATESDRPWTEVFAQLAEEEKERALQQQRESLQASFAEALSARGRLEAERRQGQRVELQAQFEQQRAGLRAQMEREKELAVEEACEALRTRVLREAAEIGRREKEALRAEAQERLTQHVQEVERRVRGECETEARRDKQTLQDRHTHALNQLHVRIEQLQDRLDCVTREKMQYETEFKKVQCSYRQFVDLTDSSLHSDYLLKLRRLGREPGLTEAEVQTDDIITVRPTPWPLSHRKLH</sequence>
<protein>
    <submittedName>
        <fullName evidence="3">Uncharacterized protein</fullName>
    </submittedName>
</protein>
<dbReference type="EMBL" id="JAFJMO010000003">
    <property type="protein sequence ID" value="KAJ8282873.1"/>
    <property type="molecule type" value="Genomic_DNA"/>
</dbReference>
<proteinExistence type="predicted"/>